<feature type="transmembrane region" description="Helical" evidence="9">
    <location>
        <begin position="146"/>
        <end position="164"/>
    </location>
</feature>
<feature type="transmembrane region" description="Helical" evidence="9">
    <location>
        <begin position="305"/>
        <end position="323"/>
    </location>
</feature>
<dbReference type="PANTHER" id="PTHR22926">
    <property type="entry name" value="PHOSPHO-N-ACETYLMURAMOYL-PENTAPEPTIDE-TRANSFERASE"/>
    <property type="match status" value="1"/>
</dbReference>
<evidence type="ECO:0000256" key="7">
    <source>
        <dbReference type="PIRSR" id="PIRSR600715-1"/>
    </source>
</evidence>
<feature type="transmembrane region" description="Helical" evidence="9">
    <location>
        <begin position="224"/>
        <end position="245"/>
    </location>
</feature>
<keyword evidence="7" id="KW-0479">Metal-binding</keyword>
<dbReference type="InterPro" id="IPR018480">
    <property type="entry name" value="PNAcMuramoyl-5peptid_Trfase_CS"/>
</dbReference>
<evidence type="ECO:0000256" key="9">
    <source>
        <dbReference type="SAM" id="Phobius"/>
    </source>
</evidence>
<evidence type="ECO:0000313" key="11">
    <source>
        <dbReference type="Proteomes" id="UP000267368"/>
    </source>
</evidence>
<feature type="transmembrane region" description="Helical" evidence="9">
    <location>
        <begin position="329"/>
        <end position="347"/>
    </location>
</feature>
<feature type="transmembrane region" description="Helical" evidence="9">
    <location>
        <begin position="200"/>
        <end position="217"/>
    </location>
</feature>
<dbReference type="GO" id="GO:0009103">
    <property type="term" value="P:lipopolysaccharide biosynthetic process"/>
    <property type="evidence" value="ECO:0007669"/>
    <property type="project" value="TreeGrafter"/>
</dbReference>
<gene>
    <name evidence="10" type="ORF">DMP07_00840</name>
</gene>
<evidence type="ECO:0000256" key="2">
    <source>
        <dbReference type="ARBA" id="ARBA00022475"/>
    </source>
</evidence>
<dbReference type="Pfam" id="PF00953">
    <property type="entry name" value="Glycos_transf_4"/>
    <property type="match status" value="1"/>
</dbReference>
<feature type="transmembrane region" description="Helical" evidence="9">
    <location>
        <begin position="176"/>
        <end position="194"/>
    </location>
</feature>
<proteinExistence type="predicted"/>
<comment type="cofactor">
    <cofactor evidence="7">
        <name>Mg(2+)</name>
        <dbReference type="ChEBI" id="CHEBI:18420"/>
    </cofactor>
</comment>
<feature type="transmembrane region" description="Helical" evidence="9">
    <location>
        <begin position="251"/>
        <end position="274"/>
    </location>
</feature>
<dbReference type="EMBL" id="QICB01000001">
    <property type="protein sequence ID" value="RNL21428.1"/>
    <property type="molecule type" value="Genomic_DNA"/>
</dbReference>
<evidence type="ECO:0000256" key="4">
    <source>
        <dbReference type="ARBA" id="ARBA00022692"/>
    </source>
</evidence>
<dbReference type="GO" id="GO:0044038">
    <property type="term" value="P:cell wall macromolecule biosynthetic process"/>
    <property type="evidence" value="ECO:0007669"/>
    <property type="project" value="TreeGrafter"/>
</dbReference>
<dbReference type="OrthoDB" id="9783652at2"/>
<dbReference type="InterPro" id="IPR000715">
    <property type="entry name" value="Glycosyl_transferase_4"/>
</dbReference>
<reference evidence="11" key="1">
    <citation type="submission" date="2018-05" db="EMBL/GenBank/DDBJ databases">
        <title>Genome Sequencing of selected type strains of the family Eggerthellaceae.</title>
        <authorList>
            <person name="Danylec N."/>
            <person name="Stoll D.A."/>
            <person name="Doetsch A."/>
            <person name="Huch M."/>
        </authorList>
    </citation>
    <scope>NUCLEOTIDE SEQUENCE [LARGE SCALE GENOMIC DNA]</scope>
    <source>
        <strain evidence="11">DSM 17537</strain>
    </source>
</reference>
<keyword evidence="6 9" id="KW-0472">Membrane</keyword>
<name>A0A3N0AIS4_9ACTN</name>
<comment type="subcellular location">
    <subcellularLocation>
        <location evidence="1">Cell membrane</location>
        <topology evidence="1">Multi-pass membrane protein</topology>
    </subcellularLocation>
</comment>
<protein>
    <submittedName>
        <fullName evidence="10">Undecaprenyl-phosphate alpha-N-acetylglucosaminyl 1-phosphate transferase</fullName>
    </submittedName>
</protein>
<evidence type="ECO:0000256" key="5">
    <source>
        <dbReference type="ARBA" id="ARBA00022989"/>
    </source>
</evidence>
<feature type="transmembrane region" description="Helical" evidence="9">
    <location>
        <begin position="87"/>
        <end position="105"/>
    </location>
</feature>
<feature type="region of interest" description="Disordered" evidence="8">
    <location>
        <begin position="366"/>
        <end position="401"/>
    </location>
</feature>
<sequence length="401" mass="43343">MTWLHYVIVTAVACIVTMALVPSVKKLAFVVDAVDYPNARRVNKQPTARFGGVAMFGGLAAGLAAIWIGTQFFGWNYPLHSPVSRNIWYPGVMIGVVLIFLVGVADDIFDLRPRTKLLGQIAAAGIVAASGLLLSDMHNPVGPGYIDFGIFAYPITIFYLVAFMNVINLIDGLDGLASGITAISALTMFIFATLTFRLDAAFLAVGLIGICLGFLRYNFNPASIFMGDSGSLLLGMSLGIVSLFATTRSALFVSLLVPILVAGVPIIDTASAIIRRMRAHQPIQQADNGHIHHQLLREGFSQRKTVLIMWGWTAILAVSAIFITETHGVMRLAFMALAFGISAFFVVRLHLLGPVLRHHYAPRPATGQKRAAEEFNKAVDNAAASDKAADEADPDRSDTRR</sequence>
<dbReference type="GO" id="GO:0005886">
    <property type="term" value="C:plasma membrane"/>
    <property type="evidence" value="ECO:0007669"/>
    <property type="project" value="UniProtKB-SubCell"/>
</dbReference>
<dbReference type="GO" id="GO:0016780">
    <property type="term" value="F:phosphotransferase activity, for other substituted phosphate groups"/>
    <property type="evidence" value="ECO:0007669"/>
    <property type="project" value="InterPro"/>
</dbReference>
<evidence type="ECO:0000256" key="6">
    <source>
        <dbReference type="ARBA" id="ARBA00023136"/>
    </source>
</evidence>
<evidence type="ECO:0000256" key="3">
    <source>
        <dbReference type="ARBA" id="ARBA00022679"/>
    </source>
</evidence>
<feature type="binding site" evidence="7">
    <location>
        <position position="228"/>
    </location>
    <ligand>
        <name>Mg(2+)</name>
        <dbReference type="ChEBI" id="CHEBI:18420"/>
    </ligand>
</feature>
<keyword evidence="3 10" id="KW-0808">Transferase</keyword>
<evidence type="ECO:0000256" key="8">
    <source>
        <dbReference type="SAM" id="MobiDB-lite"/>
    </source>
</evidence>
<keyword evidence="4 9" id="KW-0812">Transmembrane</keyword>
<feature type="transmembrane region" description="Helical" evidence="9">
    <location>
        <begin position="6"/>
        <end position="24"/>
    </location>
</feature>
<dbReference type="CDD" id="cd06853">
    <property type="entry name" value="GT_WecA_like"/>
    <property type="match status" value="1"/>
</dbReference>
<dbReference type="Proteomes" id="UP000267368">
    <property type="component" value="Unassembled WGS sequence"/>
</dbReference>
<feature type="binding site" evidence="7">
    <location>
        <position position="168"/>
    </location>
    <ligand>
        <name>Mg(2+)</name>
        <dbReference type="ChEBI" id="CHEBI:18420"/>
    </ligand>
</feature>
<keyword evidence="11" id="KW-1185">Reference proteome</keyword>
<organism evidence="10 11">
    <name type="scientific">Slackia faecicanis</name>
    <dbReference type="NCBI Taxonomy" id="255723"/>
    <lineage>
        <taxon>Bacteria</taxon>
        <taxon>Bacillati</taxon>
        <taxon>Actinomycetota</taxon>
        <taxon>Coriobacteriia</taxon>
        <taxon>Eggerthellales</taxon>
        <taxon>Eggerthellaceae</taxon>
        <taxon>Slackia</taxon>
    </lineage>
</organism>
<dbReference type="PROSITE" id="PS01348">
    <property type="entry name" value="MRAY_2"/>
    <property type="match status" value="1"/>
</dbReference>
<comment type="caution">
    <text evidence="10">The sequence shown here is derived from an EMBL/GenBank/DDBJ whole genome shotgun (WGS) entry which is preliminary data.</text>
</comment>
<feature type="transmembrane region" description="Helical" evidence="9">
    <location>
        <begin position="117"/>
        <end position="134"/>
    </location>
</feature>
<keyword evidence="2" id="KW-1003">Cell membrane</keyword>
<feature type="transmembrane region" description="Helical" evidence="9">
    <location>
        <begin position="50"/>
        <end position="75"/>
    </location>
</feature>
<feature type="compositionally biased region" description="Basic and acidic residues" evidence="8">
    <location>
        <begin position="387"/>
        <end position="401"/>
    </location>
</feature>
<keyword evidence="7" id="KW-0460">Magnesium</keyword>
<evidence type="ECO:0000256" key="1">
    <source>
        <dbReference type="ARBA" id="ARBA00004651"/>
    </source>
</evidence>
<evidence type="ECO:0000313" key="10">
    <source>
        <dbReference type="EMBL" id="RNL21428.1"/>
    </source>
</evidence>
<keyword evidence="5 9" id="KW-1133">Transmembrane helix</keyword>
<dbReference type="PANTHER" id="PTHR22926:SF3">
    <property type="entry name" value="UNDECAPRENYL-PHOSPHATE ALPHA-N-ACETYLGLUCOSAMINYL 1-PHOSPHATE TRANSFERASE"/>
    <property type="match status" value="1"/>
</dbReference>
<dbReference type="AlphaFoldDB" id="A0A3N0AIS4"/>
<dbReference type="GO" id="GO:0071555">
    <property type="term" value="P:cell wall organization"/>
    <property type="evidence" value="ECO:0007669"/>
    <property type="project" value="TreeGrafter"/>
</dbReference>
<dbReference type="GO" id="GO:0046872">
    <property type="term" value="F:metal ion binding"/>
    <property type="evidence" value="ECO:0007669"/>
    <property type="project" value="UniProtKB-KW"/>
</dbReference>
<accession>A0A3N0AIS4</accession>